<accession>A0A1E3H8E7</accession>
<evidence type="ECO:0000259" key="7">
    <source>
        <dbReference type="PROSITE" id="PS50929"/>
    </source>
</evidence>
<dbReference type="Proteomes" id="UP000094622">
    <property type="component" value="Unassembled WGS sequence"/>
</dbReference>
<dbReference type="GO" id="GO:0015421">
    <property type="term" value="F:ABC-type oligopeptide transporter activity"/>
    <property type="evidence" value="ECO:0007669"/>
    <property type="project" value="TreeGrafter"/>
</dbReference>
<evidence type="ECO:0000256" key="2">
    <source>
        <dbReference type="ARBA" id="ARBA00022692"/>
    </source>
</evidence>
<feature type="domain" description="ABC transmembrane type-1" evidence="7">
    <location>
        <begin position="37"/>
        <end position="214"/>
    </location>
</feature>
<dbReference type="PANTHER" id="PTHR43394:SF1">
    <property type="entry name" value="ATP-BINDING CASSETTE SUB-FAMILY B MEMBER 10, MITOCHONDRIAL"/>
    <property type="match status" value="1"/>
</dbReference>
<evidence type="ECO:0000313" key="9">
    <source>
        <dbReference type="Proteomes" id="UP000094622"/>
    </source>
</evidence>
<feature type="compositionally biased region" description="Polar residues" evidence="5">
    <location>
        <begin position="238"/>
        <end position="254"/>
    </location>
</feature>
<dbReference type="InterPro" id="IPR036640">
    <property type="entry name" value="ABC1_TM_sf"/>
</dbReference>
<keyword evidence="9" id="KW-1185">Reference proteome</keyword>
<feature type="transmembrane region" description="Helical" evidence="6">
    <location>
        <begin position="35"/>
        <end position="61"/>
    </location>
</feature>
<keyword evidence="8" id="KW-0547">Nucleotide-binding</keyword>
<name>A0A1E3H8E7_9HYPH</name>
<organism evidence="8 9">
    <name type="scientific">Methylobrevis pamukkalensis</name>
    <dbReference type="NCBI Taxonomy" id="1439726"/>
    <lineage>
        <taxon>Bacteria</taxon>
        <taxon>Pseudomonadati</taxon>
        <taxon>Pseudomonadota</taxon>
        <taxon>Alphaproteobacteria</taxon>
        <taxon>Hyphomicrobiales</taxon>
        <taxon>Pleomorphomonadaceae</taxon>
        <taxon>Methylobrevis</taxon>
    </lineage>
</organism>
<dbReference type="EMBL" id="MCRJ01000001">
    <property type="protein sequence ID" value="ODN72590.1"/>
    <property type="molecule type" value="Genomic_DNA"/>
</dbReference>
<keyword evidence="2 6" id="KW-0812">Transmembrane</keyword>
<reference evidence="8 9" key="1">
    <citation type="submission" date="2016-07" db="EMBL/GenBank/DDBJ databases">
        <title>Draft Genome Sequence of Methylobrevis pamukkalensis PK2.</title>
        <authorList>
            <person name="Vasilenko O.V."/>
            <person name="Doronina N.V."/>
            <person name="Shmareva M.N."/>
            <person name="Tarlachkov S.V."/>
            <person name="Mustakhimov I."/>
            <person name="Trotsenko Y.A."/>
        </authorList>
    </citation>
    <scope>NUCLEOTIDE SEQUENCE [LARGE SCALE GENOMIC DNA]</scope>
    <source>
        <strain evidence="8 9">PK2</strain>
    </source>
</reference>
<evidence type="ECO:0000256" key="5">
    <source>
        <dbReference type="SAM" id="MobiDB-lite"/>
    </source>
</evidence>
<dbReference type="GO" id="GO:0005886">
    <property type="term" value="C:plasma membrane"/>
    <property type="evidence" value="ECO:0007669"/>
    <property type="project" value="UniProtKB-SubCell"/>
</dbReference>
<gene>
    <name evidence="8" type="ORF">A6302_00082</name>
</gene>
<dbReference type="InterPro" id="IPR011527">
    <property type="entry name" value="ABC1_TM_dom"/>
</dbReference>
<evidence type="ECO:0000256" key="1">
    <source>
        <dbReference type="ARBA" id="ARBA00004651"/>
    </source>
</evidence>
<sequence length="260" mass="28711">MIREPHDPASTPAARRKTQTLLKDFISYYRPHRSLFLLDFGCAVLSGLLNLGFPLAVTVFVDRLLPGGDWKLIILALVGLFAIYVVNAGLMAVVTYWGHVLGISIETEMRRRAFDHLQKLSFRFFDRQKTGHLIGRLTKDLEEIGEVAHHGPEDLFIAVMTFVGALAAMFWVHAPLAAVTLVIVPLVLALVLRYGKDMTANWQAQFGQVGAFTRASRKMSAAPAWCAPLPTRITSARCSPSTTAPTWRPSSAPTGSWRPA</sequence>
<feature type="region of interest" description="Disordered" evidence="5">
    <location>
        <begin position="238"/>
        <end position="260"/>
    </location>
</feature>
<comment type="subcellular location">
    <subcellularLocation>
        <location evidence="1">Cell membrane</location>
        <topology evidence="1">Multi-pass membrane protein</topology>
    </subcellularLocation>
</comment>
<evidence type="ECO:0000256" key="3">
    <source>
        <dbReference type="ARBA" id="ARBA00022989"/>
    </source>
</evidence>
<dbReference type="AlphaFoldDB" id="A0A1E3H8E7"/>
<proteinExistence type="predicted"/>
<keyword evidence="3 6" id="KW-1133">Transmembrane helix</keyword>
<dbReference type="Pfam" id="PF00664">
    <property type="entry name" value="ABC_membrane"/>
    <property type="match status" value="1"/>
</dbReference>
<feature type="transmembrane region" description="Helical" evidence="6">
    <location>
        <begin position="73"/>
        <end position="102"/>
    </location>
</feature>
<evidence type="ECO:0000256" key="4">
    <source>
        <dbReference type="ARBA" id="ARBA00023136"/>
    </source>
</evidence>
<keyword evidence="8" id="KW-0067">ATP-binding</keyword>
<dbReference type="SUPFAM" id="SSF90123">
    <property type="entry name" value="ABC transporter transmembrane region"/>
    <property type="match status" value="1"/>
</dbReference>
<feature type="transmembrane region" description="Helical" evidence="6">
    <location>
        <begin position="178"/>
        <end position="195"/>
    </location>
</feature>
<evidence type="ECO:0000256" key="6">
    <source>
        <dbReference type="SAM" id="Phobius"/>
    </source>
</evidence>
<comment type="caution">
    <text evidence="8">The sequence shown here is derived from an EMBL/GenBank/DDBJ whole genome shotgun (WGS) entry which is preliminary data.</text>
</comment>
<evidence type="ECO:0000313" key="8">
    <source>
        <dbReference type="EMBL" id="ODN72590.1"/>
    </source>
</evidence>
<dbReference type="GO" id="GO:0005524">
    <property type="term" value="F:ATP binding"/>
    <property type="evidence" value="ECO:0007669"/>
    <property type="project" value="UniProtKB-KW"/>
</dbReference>
<dbReference type="CDD" id="cd18549">
    <property type="entry name" value="ABC_6TM_YwjA_like"/>
    <property type="match status" value="1"/>
</dbReference>
<protein>
    <submittedName>
        <fullName evidence="8">Putative ABC transporter ATP-binding protein</fullName>
    </submittedName>
</protein>
<dbReference type="PATRIC" id="fig|1439726.3.peg.86"/>
<feature type="transmembrane region" description="Helical" evidence="6">
    <location>
        <begin position="155"/>
        <end position="172"/>
    </location>
</feature>
<dbReference type="PROSITE" id="PS50929">
    <property type="entry name" value="ABC_TM1F"/>
    <property type="match status" value="1"/>
</dbReference>
<dbReference type="PANTHER" id="PTHR43394">
    <property type="entry name" value="ATP-DEPENDENT PERMEASE MDL1, MITOCHONDRIAL"/>
    <property type="match status" value="1"/>
</dbReference>
<keyword evidence="4 6" id="KW-0472">Membrane</keyword>
<dbReference type="Gene3D" id="1.20.1560.10">
    <property type="entry name" value="ABC transporter type 1, transmembrane domain"/>
    <property type="match status" value="1"/>
</dbReference>
<dbReference type="InterPro" id="IPR039421">
    <property type="entry name" value="Type_1_exporter"/>
</dbReference>